<dbReference type="GO" id="GO:0042593">
    <property type="term" value="P:glucose homeostasis"/>
    <property type="evidence" value="ECO:0007669"/>
    <property type="project" value="Ensembl"/>
</dbReference>
<feature type="compositionally biased region" description="Polar residues" evidence="4">
    <location>
        <begin position="24"/>
        <end position="40"/>
    </location>
</feature>
<dbReference type="InterPro" id="IPR038274">
    <property type="entry name" value="Atg6/Beclin_C_sf"/>
</dbReference>
<organism evidence="7 8">
    <name type="scientific">Oryctolagus cuniculus</name>
    <name type="common">Rabbit</name>
    <dbReference type="NCBI Taxonomy" id="9986"/>
    <lineage>
        <taxon>Eukaryota</taxon>
        <taxon>Metazoa</taxon>
        <taxon>Chordata</taxon>
        <taxon>Craniata</taxon>
        <taxon>Vertebrata</taxon>
        <taxon>Euteleostomi</taxon>
        <taxon>Mammalia</taxon>
        <taxon>Eutheria</taxon>
        <taxon>Euarchontoglires</taxon>
        <taxon>Glires</taxon>
        <taxon>Lagomorpha</taxon>
        <taxon>Leporidae</taxon>
        <taxon>Oryctolagus</taxon>
    </lineage>
</organism>
<dbReference type="FunCoup" id="G1TDR6">
    <property type="interactions" value="1"/>
</dbReference>
<dbReference type="InterPro" id="IPR041691">
    <property type="entry name" value="Atg6/beclin_CC"/>
</dbReference>
<dbReference type="GO" id="GO:0030674">
    <property type="term" value="F:protein-macromolecule adaptor activity"/>
    <property type="evidence" value="ECO:0007669"/>
    <property type="project" value="TreeGrafter"/>
</dbReference>
<sequence length="426" mass="47712">MSPIFICQRCSQPLKLSEPLEMLASTQGEQGESQETGTSSEKMRGSEKLQVGASGGALPEDSNTSEDSGGFTLLGDVCSVGTLSSLQEATVQIFDILSGQKDVEHPLCEECTDNLLEQLDSQLTLVELDTQNYKRCLESGELQVEPETESLQAELRALELEEARLARELEDVDKGCARVAAALQEAEAETQELEQRERQSHREYSALKWQQLELCDQLGSIENQLWYAQAQLHWLNKTSIFQVTFEIREEGSVGIINNLRLGCLPIGPVDWNEINAAWGQVALLLLALSNTIGLEFQRYQLIPCADHSYLKPLTGNSALLPLFSDGSQNVFLSNKFDRAMIAFLDCLQQFKEKAEKGKQGLRLPYRIRVEEGLLEDSTGSGECCALRSHLNTREQWTRALKFMLVNLKCSLAWASLRYRKTQRPLM</sequence>
<gene>
    <name evidence="7" type="primary">BECN2</name>
</gene>
<dbReference type="GO" id="GO:0000423">
    <property type="term" value="P:mitophagy"/>
    <property type="evidence" value="ECO:0007669"/>
    <property type="project" value="TreeGrafter"/>
</dbReference>
<dbReference type="InterPro" id="IPR007243">
    <property type="entry name" value="Atg6/Beclin"/>
</dbReference>
<dbReference type="PaxDb" id="9986-ENSOCUP00000015004"/>
<evidence type="ECO:0000259" key="5">
    <source>
        <dbReference type="Pfam" id="PF04111"/>
    </source>
</evidence>
<dbReference type="GeneTree" id="ENSGT00390000008164"/>
<dbReference type="GO" id="GO:0043548">
    <property type="term" value="F:phosphatidylinositol 3-kinase binding"/>
    <property type="evidence" value="ECO:0007669"/>
    <property type="project" value="TreeGrafter"/>
</dbReference>
<dbReference type="Ensembl" id="ENSOCUT00000017465.3">
    <property type="protein sequence ID" value="ENSOCUP00000015004.3"/>
    <property type="gene ID" value="ENSOCUG00000017468.3"/>
</dbReference>
<dbReference type="EMBL" id="AAGW02026502">
    <property type="status" value="NOT_ANNOTATED_CDS"/>
    <property type="molecule type" value="Genomic_DNA"/>
</dbReference>
<dbReference type="GO" id="GO:1990172">
    <property type="term" value="P:G protein-coupled receptor catabolic process"/>
    <property type="evidence" value="ECO:0007669"/>
    <property type="project" value="Ensembl"/>
</dbReference>
<dbReference type="Pfam" id="PF17675">
    <property type="entry name" value="APG6_N"/>
    <property type="match status" value="1"/>
</dbReference>
<feature type="coiled-coil region" evidence="3">
    <location>
        <begin position="148"/>
        <end position="203"/>
    </location>
</feature>
<reference evidence="7" key="3">
    <citation type="submission" date="2025-09" db="UniProtKB">
        <authorList>
            <consortium name="Ensembl"/>
        </authorList>
    </citation>
    <scope>IDENTIFICATION</scope>
    <source>
        <strain evidence="7">Thorbecke</strain>
    </source>
</reference>
<dbReference type="GO" id="GO:0000045">
    <property type="term" value="P:autophagosome assembly"/>
    <property type="evidence" value="ECO:0007669"/>
    <property type="project" value="TreeGrafter"/>
</dbReference>
<reference evidence="7 8" key="1">
    <citation type="journal article" date="2011" name="Nature">
        <title>A high-resolution map of human evolutionary constraint using 29 mammals.</title>
        <authorList>
            <person name="Lindblad-Toh K."/>
            <person name="Garber M."/>
            <person name="Zuk O."/>
            <person name="Lin M.F."/>
            <person name="Parker B.J."/>
            <person name="Washietl S."/>
            <person name="Kheradpour P."/>
            <person name="Ernst J."/>
            <person name="Jordan G."/>
            <person name="Mauceli E."/>
            <person name="Ward L.D."/>
            <person name="Lowe C.B."/>
            <person name="Holloway A.K."/>
            <person name="Clamp M."/>
            <person name="Gnerre S."/>
            <person name="Alfoldi J."/>
            <person name="Beal K."/>
            <person name="Chang J."/>
            <person name="Clawson H."/>
            <person name="Cuff J."/>
            <person name="Di Palma F."/>
            <person name="Fitzgerald S."/>
            <person name="Flicek P."/>
            <person name="Guttman M."/>
            <person name="Hubisz M.J."/>
            <person name="Jaffe D.B."/>
            <person name="Jungreis I."/>
            <person name="Kent W.J."/>
            <person name="Kostka D."/>
            <person name="Lara M."/>
            <person name="Martins A.L."/>
            <person name="Massingham T."/>
            <person name="Moltke I."/>
            <person name="Raney B.J."/>
            <person name="Rasmussen M.D."/>
            <person name="Robinson J."/>
            <person name="Stark A."/>
            <person name="Vilella A.J."/>
            <person name="Wen J."/>
            <person name="Xie X."/>
            <person name="Zody M.C."/>
            <person name="Baldwin J."/>
            <person name="Bloom T."/>
            <person name="Chin C.W."/>
            <person name="Heiman D."/>
            <person name="Nicol R."/>
            <person name="Nusbaum C."/>
            <person name="Young S."/>
            <person name="Wilkinson J."/>
            <person name="Worley K.C."/>
            <person name="Kovar C.L."/>
            <person name="Muzny D.M."/>
            <person name="Gibbs R.A."/>
            <person name="Cree A."/>
            <person name="Dihn H.H."/>
            <person name="Fowler G."/>
            <person name="Jhangiani S."/>
            <person name="Joshi V."/>
            <person name="Lee S."/>
            <person name="Lewis L.R."/>
            <person name="Nazareth L.V."/>
            <person name="Okwuonu G."/>
            <person name="Santibanez J."/>
            <person name="Warren W.C."/>
            <person name="Mardis E.R."/>
            <person name="Weinstock G.M."/>
            <person name="Wilson R.K."/>
            <person name="Delehaunty K."/>
            <person name="Dooling D."/>
            <person name="Fronik C."/>
            <person name="Fulton L."/>
            <person name="Fulton B."/>
            <person name="Graves T."/>
            <person name="Minx P."/>
            <person name="Sodergren E."/>
            <person name="Birney E."/>
            <person name="Margulies E.H."/>
            <person name="Herrero J."/>
            <person name="Green E.D."/>
            <person name="Haussler D."/>
            <person name="Siepel A."/>
            <person name="Goldman N."/>
            <person name="Pollard K.S."/>
            <person name="Pedersen J.S."/>
            <person name="Lander E.S."/>
            <person name="Kellis M."/>
        </authorList>
    </citation>
    <scope>NUCLEOTIDE SEQUENCE [LARGE SCALE GENOMIC DNA]</scope>
    <source>
        <strain evidence="7 8">Thorbecke inbred</strain>
    </source>
</reference>
<dbReference type="GO" id="GO:0034271">
    <property type="term" value="C:phosphatidylinositol 3-kinase complex, class III, type I"/>
    <property type="evidence" value="ECO:0007669"/>
    <property type="project" value="TreeGrafter"/>
</dbReference>
<dbReference type="Pfam" id="PF04111">
    <property type="entry name" value="APG6"/>
    <property type="match status" value="1"/>
</dbReference>
<dbReference type="InterPro" id="IPR040455">
    <property type="entry name" value="Atg6_BARA"/>
</dbReference>
<keyword evidence="3" id="KW-0175">Coiled coil</keyword>
<dbReference type="STRING" id="9986.ENSOCUP00000015004"/>
<feature type="region of interest" description="Disordered" evidence="4">
    <location>
        <begin position="20"/>
        <end position="68"/>
    </location>
</feature>
<dbReference type="eggNOG" id="KOG2751">
    <property type="taxonomic scope" value="Eukaryota"/>
</dbReference>
<dbReference type="HOGENOM" id="CLU_024219_4_1_1"/>
<name>G1TDR6_RABIT</name>
<dbReference type="AlphaFoldDB" id="G1TDR6"/>
<feature type="domain" description="Atg6/beclin coiled-coil" evidence="6">
    <location>
        <begin position="106"/>
        <end position="232"/>
    </location>
</feature>
<proteinExistence type="inferred from homology"/>
<accession>G1TDR6</accession>
<dbReference type="PANTHER" id="PTHR12768">
    <property type="entry name" value="BECLIN 1"/>
    <property type="match status" value="1"/>
</dbReference>
<dbReference type="Gene3D" id="1.10.418.40">
    <property type="entry name" value="Autophagy protein 6/Beclin 1"/>
    <property type="match status" value="1"/>
</dbReference>
<dbReference type="GO" id="GO:0045324">
    <property type="term" value="P:late endosome to vacuole transport"/>
    <property type="evidence" value="ECO:0007669"/>
    <property type="project" value="TreeGrafter"/>
</dbReference>
<protein>
    <submittedName>
        <fullName evidence="7">Beclin 2</fullName>
    </submittedName>
</protein>
<keyword evidence="2" id="KW-0072">Autophagy</keyword>
<dbReference type="Proteomes" id="UP000001811">
    <property type="component" value="Chromosome 16"/>
</dbReference>
<evidence type="ECO:0000259" key="6">
    <source>
        <dbReference type="Pfam" id="PF17675"/>
    </source>
</evidence>
<evidence type="ECO:0000256" key="3">
    <source>
        <dbReference type="SAM" id="Coils"/>
    </source>
</evidence>
<dbReference type="GO" id="GO:0000407">
    <property type="term" value="C:phagophore assembly site"/>
    <property type="evidence" value="ECO:0007669"/>
    <property type="project" value="TreeGrafter"/>
</dbReference>
<evidence type="ECO:0000313" key="7">
    <source>
        <dbReference type="Ensembl" id="ENSOCUP00000015004.3"/>
    </source>
</evidence>
<evidence type="ECO:0000313" key="8">
    <source>
        <dbReference type="Proteomes" id="UP000001811"/>
    </source>
</evidence>
<dbReference type="PANTHER" id="PTHR12768:SF5">
    <property type="entry name" value="BECLIN-2"/>
    <property type="match status" value="1"/>
</dbReference>
<dbReference type="InParanoid" id="G1TDR6"/>
<evidence type="ECO:0000256" key="1">
    <source>
        <dbReference type="ARBA" id="ARBA00005965"/>
    </source>
</evidence>
<feature type="domain" description="Atg6 BARA" evidence="5">
    <location>
        <begin position="235"/>
        <end position="415"/>
    </location>
</feature>
<evidence type="ECO:0000256" key="2">
    <source>
        <dbReference type="ARBA" id="ARBA00023006"/>
    </source>
</evidence>
<dbReference type="GO" id="GO:0044877">
    <property type="term" value="F:protein-containing complex binding"/>
    <property type="evidence" value="ECO:0007669"/>
    <property type="project" value="Ensembl"/>
</dbReference>
<evidence type="ECO:0000256" key="4">
    <source>
        <dbReference type="SAM" id="MobiDB-lite"/>
    </source>
</evidence>
<dbReference type="GO" id="GO:0008333">
    <property type="term" value="P:endosome to lysosome transport"/>
    <property type="evidence" value="ECO:0007669"/>
    <property type="project" value="Ensembl"/>
</dbReference>
<dbReference type="GO" id="GO:0006995">
    <property type="term" value="P:cellular response to nitrogen starvation"/>
    <property type="evidence" value="ECO:0007669"/>
    <property type="project" value="TreeGrafter"/>
</dbReference>
<keyword evidence="8" id="KW-1185">Reference proteome</keyword>
<dbReference type="GO" id="GO:0034272">
    <property type="term" value="C:phosphatidylinositol 3-kinase complex, class III, type II"/>
    <property type="evidence" value="ECO:0007669"/>
    <property type="project" value="TreeGrafter"/>
</dbReference>
<dbReference type="Gene3D" id="6.10.250.3110">
    <property type="match status" value="1"/>
</dbReference>
<comment type="similarity">
    <text evidence="1">Belongs to the beclin family.</text>
</comment>
<dbReference type="SMR" id="G1TDR6"/>
<reference evidence="7" key="2">
    <citation type="submission" date="2025-08" db="UniProtKB">
        <authorList>
            <consortium name="Ensembl"/>
        </authorList>
    </citation>
    <scope>IDENTIFICATION</scope>
    <source>
        <strain evidence="7">Thorbecke</strain>
    </source>
</reference>